<feature type="region of interest" description="Disordered" evidence="1">
    <location>
        <begin position="36"/>
        <end position="73"/>
    </location>
</feature>
<gene>
    <name evidence="2" type="ORF">PAHAL_9G280500</name>
</gene>
<evidence type="ECO:0000256" key="1">
    <source>
        <dbReference type="SAM" id="MobiDB-lite"/>
    </source>
</evidence>
<accession>A0A2T8I2W9</accession>
<organism evidence="2">
    <name type="scientific">Panicum hallii</name>
    <dbReference type="NCBI Taxonomy" id="206008"/>
    <lineage>
        <taxon>Eukaryota</taxon>
        <taxon>Viridiplantae</taxon>
        <taxon>Streptophyta</taxon>
        <taxon>Embryophyta</taxon>
        <taxon>Tracheophyta</taxon>
        <taxon>Spermatophyta</taxon>
        <taxon>Magnoliopsida</taxon>
        <taxon>Liliopsida</taxon>
        <taxon>Poales</taxon>
        <taxon>Poaceae</taxon>
        <taxon>PACMAD clade</taxon>
        <taxon>Panicoideae</taxon>
        <taxon>Panicodae</taxon>
        <taxon>Paniceae</taxon>
        <taxon>Panicinae</taxon>
        <taxon>Panicum</taxon>
        <taxon>Panicum sect. Panicum</taxon>
    </lineage>
</organism>
<evidence type="ECO:0000313" key="2">
    <source>
        <dbReference type="EMBL" id="PVH31979.1"/>
    </source>
</evidence>
<feature type="compositionally biased region" description="Polar residues" evidence="1">
    <location>
        <begin position="50"/>
        <end position="73"/>
    </location>
</feature>
<dbReference type="Gramene" id="PVH31979">
    <property type="protein sequence ID" value="PVH31979"/>
    <property type="gene ID" value="PAHAL_9G280500"/>
</dbReference>
<dbReference type="EMBL" id="CM008054">
    <property type="protein sequence ID" value="PVH31979.1"/>
    <property type="molecule type" value="Genomic_DNA"/>
</dbReference>
<protein>
    <submittedName>
        <fullName evidence="2">Uncharacterized protein</fullName>
    </submittedName>
</protein>
<dbReference type="Proteomes" id="UP000243499">
    <property type="component" value="Chromosome 9"/>
</dbReference>
<sequence length="73" mass="7692">MICLSSNSFSYFLSSSNSPTDILYGLLAIGAVPSKRSMRNSMSRSGGIPGNSSGKTSEYSHTTLMSSIKSAFS</sequence>
<proteinExistence type="predicted"/>
<dbReference type="AlphaFoldDB" id="A0A2T8I2W9"/>
<reference evidence="2" key="1">
    <citation type="submission" date="2018-04" db="EMBL/GenBank/DDBJ databases">
        <title>WGS assembly of Panicum hallii.</title>
        <authorList>
            <person name="Lovell J."/>
            <person name="Jenkins J."/>
            <person name="Lowry D."/>
            <person name="Mamidi S."/>
            <person name="Sreedasyam A."/>
            <person name="Weng X."/>
            <person name="Barry K."/>
            <person name="Bonette J."/>
            <person name="Campitelli B."/>
            <person name="Daum C."/>
            <person name="Gordon S."/>
            <person name="Gould B."/>
            <person name="Lipzen A."/>
            <person name="Macqueen A."/>
            <person name="Palacio-Mejia J."/>
            <person name="Plott C."/>
            <person name="Shakirov E."/>
            <person name="Shu S."/>
            <person name="Yoshinaga Y."/>
            <person name="Zane M."/>
            <person name="Rokhsar D."/>
            <person name="Grimwood J."/>
            <person name="Schmutz J."/>
            <person name="Juenger T."/>
        </authorList>
    </citation>
    <scope>NUCLEOTIDE SEQUENCE [LARGE SCALE GENOMIC DNA]</scope>
    <source>
        <strain evidence="2">FIL2</strain>
    </source>
</reference>
<name>A0A2T8I2W9_9POAL</name>